<gene>
    <name evidence="2" type="ORF">AJ80_06001</name>
</gene>
<dbReference type="Pfam" id="PF01965">
    <property type="entry name" value="DJ-1_PfpI"/>
    <property type="match status" value="1"/>
</dbReference>
<dbReference type="SUPFAM" id="SSF52317">
    <property type="entry name" value="Class I glutamine amidotransferase-like"/>
    <property type="match status" value="1"/>
</dbReference>
<evidence type="ECO:0000313" key="3">
    <source>
        <dbReference type="Proteomes" id="UP000224634"/>
    </source>
</evidence>
<evidence type="ECO:0000313" key="2">
    <source>
        <dbReference type="EMBL" id="PGH14261.1"/>
    </source>
</evidence>
<protein>
    <recommendedName>
        <fullName evidence="1">DJ-1/PfpI domain-containing protein</fullName>
    </recommendedName>
</protein>
<sequence>MASPSPLRIGVLLAYPVQLLDLSSVDLFAMASKSYLSSCNLPSSITSLAIESEIYYIGPSTTTTSSSSSSPTNKTSARFTTCTANASLQTTHHITSPSLRPGNLDILFIPGADPNLIPSTDVCDFISAHYANGHGATVLAVCTGVIFAGYAGVIKGKRVTGPRMLVGGLKGKFPDAKEWVSGVRWVRDGKVWTCGGITNGNDLVAAYIRETFPGPLAEVICALADVGDRKREYETGLARDTGFFVWQIFRAFPVSWWRRVWG</sequence>
<dbReference type="Gene3D" id="3.40.50.880">
    <property type="match status" value="1"/>
</dbReference>
<dbReference type="STRING" id="1447883.A0A2B7XZQ4"/>
<dbReference type="AlphaFoldDB" id="A0A2B7XZQ4"/>
<dbReference type="InterPro" id="IPR052158">
    <property type="entry name" value="INH-QAR"/>
</dbReference>
<accession>A0A2B7XZQ4</accession>
<dbReference type="EMBL" id="PDNA01000095">
    <property type="protein sequence ID" value="PGH14261.1"/>
    <property type="molecule type" value="Genomic_DNA"/>
</dbReference>
<evidence type="ECO:0000259" key="1">
    <source>
        <dbReference type="Pfam" id="PF01965"/>
    </source>
</evidence>
<dbReference type="OrthoDB" id="543156at2759"/>
<proteinExistence type="predicted"/>
<dbReference type="InterPro" id="IPR002818">
    <property type="entry name" value="DJ-1/PfpI"/>
</dbReference>
<dbReference type="PANTHER" id="PTHR43130:SF7">
    <property type="entry name" value="DJ-1_PFPI DOMAIN-CONTAINING PROTEIN"/>
    <property type="match status" value="1"/>
</dbReference>
<comment type="caution">
    <text evidence="2">The sequence shown here is derived from an EMBL/GenBank/DDBJ whole genome shotgun (WGS) entry which is preliminary data.</text>
</comment>
<feature type="domain" description="DJ-1/PfpI" evidence="1">
    <location>
        <begin position="95"/>
        <end position="208"/>
    </location>
</feature>
<name>A0A2B7XZQ4_POLH7</name>
<organism evidence="2 3">
    <name type="scientific">Polytolypa hystricis (strain UAMH7299)</name>
    <dbReference type="NCBI Taxonomy" id="1447883"/>
    <lineage>
        <taxon>Eukaryota</taxon>
        <taxon>Fungi</taxon>
        <taxon>Dikarya</taxon>
        <taxon>Ascomycota</taxon>
        <taxon>Pezizomycotina</taxon>
        <taxon>Eurotiomycetes</taxon>
        <taxon>Eurotiomycetidae</taxon>
        <taxon>Onygenales</taxon>
        <taxon>Onygenales incertae sedis</taxon>
        <taxon>Polytolypa</taxon>
    </lineage>
</organism>
<reference evidence="2 3" key="1">
    <citation type="submission" date="2017-10" db="EMBL/GenBank/DDBJ databases">
        <title>Comparative genomics in systemic dimorphic fungi from Ajellomycetaceae.</title>
        <authorList>
            <person name="Munoz J.F."/>
            <person name="Mcewen J.G."/>
            <person name="Clay O.K."/>
            <person name="Cuomo C.A."/>
        </authorList>
    </citation>
    <scope>NUCLEOTIDE SEQUENCE [LARGE SCALE GENOMIC DNA]</scope>
    <source>
        <strain evidence="2 3">UAMH7299</strain>
    </source>
</reference>
<keyword evidence="3" id="KW-1185">Reference proteome</keyword>
<dbReference type="InterPro" id="IPR029062">
    <property type="entry name" value="Class_I_gatase-like"/>
</dbReference>
<dbReference type="PANTHER" id="PTHR43130">
    <property type="entry name" value="ARAC-FAMILY TRANSCRIPTIONAL REGULATOR"/>
    <property type="match status" value="1"/>
</dbReference>
<dbReference type="Proteomes" id="UP000224634">
    <property type="component" value="Unassembled WGS sequence"/>
</dbReference>